<accession>A0A8I6WNE8</accession>
<organism evidence="1 2">
    <name type="scientific">Hordeum vulgare subsp. vulgare</name>
    <name type="common">Domesticated barley</name>
    <dbReference type="NCBI Taxonomy" id="112509"/>
    <lineage>
        <taxon>Eukaryota</taxon>
        <taxon>Viridiplantae</taxon>
        <taxon>Streptophyta</taxon>
        <taxon>Embryophyta</taxon>
        <taxon>Tracheophyta</taxon>
        <taxon>Spermatophyta</taxon>
        <taxon>Magnoliopsida</taxon>
        <taxon>Liliopsida</taxon>
        <taxon>Poales</taxon>
        <taxon>Poaceae</taxon>
        <taxon>BOP clade</taxon>
        <taxon>Pooideae</taxon>
        <taxon>Triticodae</taxon>
        <taxon>Triticeae</taxon>
        <taxon>Hordeinae</taxon>
        <taxon>Hordeum</taxon>
    </lineage>
</organism>
<dbReference type="KEGG" id="hvg:123430097"/>
<name>A0A8I6WNE8_HORVV</name>
<dbReference type="GeneID" id="123430097"/>
<sequence length="274" mass="29089">MLLLPQAAEPLLPPPRLSLPYIKSGLPLLQLHHNLSPRLSIPPLTYSCSNDNNIIVSYYIQFTTTPARPSNLHQHVAKMGLCMSSGGAAAAVRSEGLAASTAMVLLPTGELREYPRPATAARALEDSVEAGDGSAGWFLCDADAMGFEGPVAAVPGGEELRPGQIYFVLPAEVKRNGLRREDVAALAVRASAALVNKANTNASGSGGRRKRAGSVSPLVFAPPPEVDETLAHNYKTVPALIAKRRPVARVKSAGRMQPRFAPDLTAIPECEMNE</sequence>
<dbReference type="PANTHER" id="PTHR33052">
    <property type="entry name" value="DUF4228 DOMAIN PROTEIN-RELATED"/>
    <property type="match status" value="1"/>
</dbReference>
<evidence type="ECO:0000313" key="1">
    <source>
        <dbReference type="EnsemblPlants" id="HORVU.MOREX.r3.2HG0154660.1.CDS1"/>
    </source>
</evidence>
<reference evidence="2" key="1">
    <citation type="journal article" date="2012" name="Nature">
        <title>A physical, genetic and functional sequence assembly of the barley genome.</title>
        <authorList>
            <consortium name="The International Barley Genome Sequencing Consortium"/>
            <person name="Mayer K.F."/>
            <person name="Waugh R."/>
            <person name="Brown J.W."/>
            <person name="Schulman A."/>
            <person name="Langridge P."/>
            <person name="Platzer M."/>
            <person name="Fincher G.B."/>
            <person name="Muehlbauer G.J."/>
            <person name="Sato K."/>
            <person name="Close T.J."/>
            <person name="Wise R.P."/>
            <person name="Stein N."/>
        </authorList>
    </citation>
    <scope>NUCLEOTIDE SEQUENCE [LARGE SCALE GENOMIC DNA]</scope>
    <source>
        <strain evidence="2">cv. Morex</strain>
    </source>
</reference>
<keyword evidence="2" id="KW-1185">Reference proteome</keyword>
<dbReference type="RefSeq" id="XP_044969945.1">
    <property type="nucleotide sequence ID" value="XM_045114010.1"/>
</dbReference>
<evidence type="ECO:0000313" key="2">
    <source>
        <dbReference type="Proteomes" id="UP000011116"/>
    </source>
</evidence>
<dbReference type="EnsemblPlants" id="HORVU.MOREX.r3.2HG0154660.1">
    <property type="protein sequence ID" value="HORVU.MOREX.r3.2HG0154660.1.CDS1"/>
    <property type="gene ID" value="HORVU.MOREX.r3.2HG0154660"/>
</dbReference>
<dbReference type="AlphaFoldDB" id="A0A8I6WNE8"/>
<dbReference type="Gramene" id="HORVU.MOREX.r2.2HG0127430.1">
    <property type="protein sequence ID" value="HORVU.MOREX.r2.2HG0127430.1.CDS.1"/>
    <property type="gene ID" value="HORVU.MOREX.r2.2HG0127430"/>
</dbReference>
<protein>
    <submittedName>
        <fullName evidence="1">Uncharacterized protein</fullName>
    </submittedName>
</protein>
<dbReference type="Proteomes" id="UP000011116">
    <property type="component" value="Chromosome 2H"/>
</dbReference>
<dbReference type="InterPro" id="IPR025322">
    <property type="entry name" value="PADRE_dom"/>
</dbReference>
<dbReference type="OrthoDB" id="843671at2759"/>
<proteinExistence type="predicted"/>
<dbReference type="Pfam" id="PF14009">
    <property type="entry name" value="PADRE"/>
    <property type="match status" value="1"/>
</dbReference>
<dbReference type="Gramene" id="HORVU.MOREX.r3.2HG0154660.1">
    <property type="protein sequence ID" value="HORVU.MOREX.r3.2HG0154660.1.CDS1"/>
    <property type="gene ID" value="HORVU.MOREX.r3.2HG0154660"/>
</dbReference>
<reference evidence="1" key="2">
    <citation type="submission" date="2020-10" db="EMBL/GenBank/DDBJ databases">
        <authorList>
            <person name="Scholz U."/>
            <person name="Mascher M."/>
            <person name="Fiebig A."/>
        </authorList>
    </citation>
    <scope>NUCLEOTIDE SEQUENCE [LARGE SCALE GENOMIC DNA]</scope>
    <source>
        <strain evidence="1">cv. Morex</strain>
    </source>
</reference>
<reference evidence="1" key="3">
    <citation type="submission" date="2022-01" db="UniProtKB">
        <authorList>
            <consortium name="EnsemblPlants"/>
        </authorList>
    </citation>
    <scope>IDENTIFICATION</scope>
    <source>
        <strain evidence="1">subsp. vulgare</strain>
    </source>
</reference>
<gene>
    <name evidence="1" type="primary">LOC123430097</name>
</gene>